<feature type="compositionally biased region" description="Polar residues" evidence="1">
    <location>
        <begin position="1"/>
        <end position="11"/>
    </location>
</feature>
<dbReference type="Proteomes" id="UP000789831">
    <property type="component" value="Unassembled WGS sequence"/>
</dbReference>
<proteinExistence type="predicted"/>
<feature type="region of interest" description="Disordered" evidence="1">
    <location>
        <begin position="1"/>
        <end position="38"/>
    </location>
</feature>
<protein>
    <submittedName>
        <fullName evidence="2">6965_t:CDS:1</fullName>
    </submittedName>
</protein>
<evidence type="ECO:0000313" key="2">
    <source>
        <dbReference type="EMBL" id="CAG8570108.1"/>
    </source>
</evidence>
<keyword evidence="3" id="KW-1185">Reference proteome</keyword>
<name>A0A9N9FZ04_9GLOM</name>
<evidence type="ECO:0000313" key="3">
    <source>
        <dbReference type="Proteomes" id="UP000789831"/>
    </source>
</evidence>
<dbReference type="OrthoDB" id="2367682at2759"/>
<dbReference type="EMBL" id="CAJVPL010001416">
    <property type="protein sequence ID" value="CAG8570108.1"/>
    <property type="molecule type" value="Genomic_DNA"/>
</dbReference>
<evidence type="ECO:0000256" key="1">
    <source>
        <dbReference type="SAM" id="MobiDB-lite"/>
    </source>
</evidence>
<gene>
    <name evidence="2" type="ORF">AGERDE_LOCUS7595</name>
</gene>
<feature type="compositionally biased region" description="Polar residues" evidence="1">
    <location>
        <begin position="19"/>
        <end position="29"/>
    </location>
</feature>
<reference evidence="2" key="1">
    <citation type="submission" date="2021-06" db="EMBL/GenBank/DDBJ databases">
        <authorList>
            <person name="Kallberg Y."/>
            <person name="Tangrot J."/>
            <person name="Rosling A."/>
        </authorList>
    </citation>
    <scope>NUCLEOTIDE SEQUENCE</scope>
    <source>
        <strain evidence="2">MT106</strain>
    </source>
</reference>
<comment type="caution">
    <text evidence="2">The sequence shown here is derived from an EMBL/GenBank/DDBJ whole genome shotgun (WGS) entry which is preliminary data.</text>
</comment>
<sequence>MNITKARNTSVENDKNPSLEENNSNVADTTKNDSDESKALTIKHRIQNVRRHPRISRPQVHVQPQGERAHYSQKIRCMWNENHPDFQITVGSIEEWTYREDEDPSRYNCHWGEYGD</sequence>
<accession>A0A9N9FZ04</accession>
<dbReference type="AlphaFoldDB" id="A0A9N9FZ04"/>
<organism evidence="2 3">
    <name type="scientific">Ambispora gerdemannii</name>
    <dbReference type="NCBI Taxonomy" id="144530"/>
    <lineage>
        <taxon>Eukaryota</taxon>
        <taxon>Fungi</taxon>
        <taxon>Fungi incertae sedis</taxon>
        <taxon>Mucoromycota</taxon>
        <taxon>Glomeromycotina</taxon>
        <taxon>Glomeromycetes</taxon>
        <taxon>Archaeosporales</taxon>
        <taxon>Ambisporaceae</taxon>
        <taxon>Ambispora</taxon>
    </lineage>
</organism>